<gene>
    <name evidence="4" type="ORF">METBIDRAFT_31188</name>
</gene>
<feature type="domain" description="F-box/LRR-repeat protein 15-like leucin rich repeat" evidence="3">
    <location>
        <begin position="345"/>
        <end position="452"/>
    </location>
</feature>
<dbReference type="PANTHER" id="PTHR13382:SF67">
    <property type="entry name" value="SCF E3 UBIQUITIN LIGASE COMPLEX F-BOX PROTEIN POF2"/>
    <property type="match status" value="1"/>
</dbReference>
<comment type="caution">
    <text evidence="4">The sequence shown here is derived from an EMBL/GenBank/DDBJ whole genome shotgun (WGS) entry which is preliminary data.</text>
</comment>
<feature type="region of interest" description="Disordered" evidence="2">
    <location>
        <begin position="41"/>
        <end position="76"/>
    </location>
</feature>
<keyword evidence="5" id="KW-1185">Reference proteome</keyword>
<dbReference type="GO" id="GO:0005737">
    <property type="term" value="C:cytoplasm"/>
    <property type="evidence" value="ECO:0007669"/>
    <property type="project" value="TreeGrafter"/>
</dbReference>
<accession>A0A1A0HED4</accession>
<dbReference type="Gene3D" id="3.80.10.10">
    <property type="entry name" value="Ribonuclease Inhibitor"/>
    <property type="match status" value="1"/>
</dbReference>
<keyword evidence="1" id="KW-0833">Ubl conjugation pathway</keyword>
<feature type="compositionally biased region" description="Polar residues" evidence="2">
    <location>
        <begin position="109"/>
        <end position="125"/>
    </location>
</feature>
<name>A0A1A0HED4_9ASCO</name>
<evidence type="ECO:0000259" key="3">
    <source>
        <dbReference type="Pfam" id="PF25372"/>
    </source>
</evidence>
<dbReference type="InterPro" id="IPR032675">
    <property type="entry name" value="LRR_dom_sf"/>
</dbReference>
<dbReference type="OrthoDB" id="550575at2759"/>
<organism evidence="4 5">
    <name type="scientific">Metschnikowia bicuspidata var. bicuspidata NRRL YB-4993</name>
    <dbReference type="NCBI Taxonomy" id="869754"/>
    <lineage>
        <taxon>Eukaryota</taxon>
        <taxon>Fungi</taxon>
        <taxon>Dikarya</taxon>
        <taxon>Ascomycota</taxon>
        <taxon>Saccharomycotina</taxon>
        <taxon>Pichiomycetes</taxon>
        <taxon>Metschnikowiaceae</taxon>
        <taxon>Metschnikowia</taxon>
    </lineage>
</organism>
<dbReference type="STRING" id="869754.A0A1A0HED4"/>
<dbReference type="InterPro" id="IPR006553">
    <property type="entry name" value="Leu-rich_rpt_Cys-con_subtyp"/>
</dbReference>
<evidence type="ECO:0000256" key="1">
    <source>
        <dbReference type="ARBA" id="ARBA00022786"/>
    </source>
</evidence>
<feature type="compositionally biased region" description="Low complexity" evidence="2">
    <location>
        <begin position="1"/>
        <end position="14"/>
    </location>
</feature>
<reference evidence="4 5" key="1">
    <citation type="submission" date="2016-05" db="EMBL/GenBank/DDBJ databases">
        <title>Comparative genomics of biotechnologically important yeasts.</title>
        <authorList>
            <consortium name="DOE Joint Genome Institute"/>
            <person name="Riley R."/>
            <person name="Haridas S."/>
            <person name="Wolfe K.H."/>
            <person name="Lopes M.R."/>
            <person name="Hittinger C.T."/>
            <person name="Goker M."/>
            <person name="Salamov A."/>
            <person name="Wisecaver J."/>
            <person name="Long T.M."/>
            <person name="Aerts A.L."/>
            <person name="Barry K."/>
            <person name="Choi C."/>
            <person name="Clum A."/>
            <person name="Coughlan A.Y."/>
            <person name="Deshpande S."/>
            <person name="Douglass A.P."/>
            <person name="Hanson S.J."/>
            <person name="Klenk H.-P."/>
            <person name="LaButti K."/>
            <person name="Lapidus A."/>
            <person name="Lindquist E."/>
            <person name="Lipzen A."/>
            <person name="Meier-kolthoff J.P."/>
            <person name="Ohm R.A."/>
            <person name="Otillar R.P."/>
            <person name="Pangilinan J."/>
            <person name="Peng Y."/>
            <person name="Rokas A."/>
            <person name="Rosa C.A."/>
            <person name="Scheuner C."/>
            <person name="Sibirny A.A."/>
            <person name="Slot J.C."/>
            <person name="Stielow J.B."/>
            <person name="Sun H."/>
            <person name="Kurtzman C.P."/>
            <person name="Blackwell M."/>
            <person name="Grigoriev I.V."/>
            <person name="Jeffries T.W."/>
        </authorList>
    </citation>
    <scope>NUCLEOTIDE SEQUENCE [LARGE SCALE GENOMIC DNA]</scope>
    <source>
        <strain evidence="4 5">NRRL YB-4993</strain>
    </source>
</reference>
<evidence type="ECO:0000313" key="5">
    <source>
        <dbReference type="Proteomes" id="UP000092555"/>
    </source>
</evidence>
<dbReference type="Pfam" id="PF25372">
    <property type="entry name" value="DUF7885"/>
    <property type="match status" value="1"/>
</dbReference>
<dbReference type="Proteomes" id="UP000092555">
    <property type="component" value="Unassembled WGS sequence"/>
</dbReference>
<dbReference type="InterPro" id="IPR057207">
    <property type="entry name" value="FBXL15_LRR"/>
</dbReference>
<feature type="region of interest" description="Disordered" evidence="2">
    <location>
        <begin position="1"/>
        <end position="21"/>
    </location>
</feature>
<dbReference type="GeneID" id="30028775"/>
<evidence type="ECO:0000313" key="4">
    <source>
        <dbReference type="EMBL" id="OBA22262.1"/>
    </source>
</evidence>
<evidence type="ECO:0000256" key="2">
    <source>
        <dbReference type="SAM" id="MobiDB-lite"/>
    </source>
</evidence>
<dbReference type="CDD" id="cd09293">
    <property type="entry name" value="AMN1"/>
    <property type="match status" value="1"/>
</dbReference>
<dbReference type="RefSeq" id="XP_018712758.1">
    <property type="nucleotide sequence ID" value="XM_018855799.1"/>
</dbReference>
<protein>
    <submittedName>
        <fullName evidence="4">RNI-like protein</fullName>
    </submittedName>
</protein>
<proteinExistence type="predicted"/>
<dbReference type="EMBL" id="LXTC01000002">
    <property type="protein sequence ID" value="OBA22262.1"/>
    <property type="molecule type" value="Genomic_DNA"/>
</dbReference>
<dbReference type="SUPFAM" id="SSF52047">
    <property type="entry name" value="RNI-like"/>
    <property type="match status" value="1"/>
</dbReference>
<dbReference type="AlphaFoldDB" id="A0A1A0HED4"/>
<dbReference type="PANTHER" id="PTHR13382">
    <property type="entry name" value="MITOCHONDRIAL ATP SYNTHASE COUPLING FACTOR B"/>
    <property type="match status" value="1"/>
</dbReference>
<dbReference type="SMART" id="SM00367">
    <property type="entry name" value="LRR_CC"/>
    <property type="match status" value="4"/>
</dbReference>
<feature type="region of interest" description="Disordered" evidence="2">
    <location>
        <begin position="97"/>
        <end position="125"/>
    </location>
</feature>
<dbReference type="InterPro" id="IPR050648">
    <property type="entry name" value="F-box_LRR-repeat"/>
</dbReference>
<sequence>MQYPSSETESDSSSGDCLSPDASLADYDDYLSVSPLRSIKRAKSTRDAYPPSQFRTSVAPSLNRRPTYLNARNTNGRRSNDRFESLRCASHEWSSAFEPSDCESVPDLSDSNSASESVQSAITPTKPMDSTSFSFEFLASVKHLSLSLLEPKPSTRSVPKPSIFDIPELVYKIIEYADFQNTVIPKETLPVRRRPLSLHHATLLYDGDREKAKSVMQLPTLYCANNYSDYNALHTCLLVNKLFHRIAKEVLGKKILFRKEENYLSFVNSGKEVFETTKPQVFVLNKLFHARQASLDKIAETIDYSSLEWLEIFMCPRLKPSISFLHKSLKSLVVTGSKVLDDSMLVSVAKRCPNLETLDVRACERITDSGIFSIGSRCHNLRSINLGRKENGHLITDYGVVKLAIKNPHLHTVGLAGCHITDRTIWQLAMSCGAGLERLSLNNCVQLTNESIPTVLSHDLMPMLSVLEVRFIENLTDFDSILTFKRKQSAKGISVLIETCETLLYRLQSSEKKMDNHISRRIYQDIAEWANRNDEDASYEELIKARAASIRPSQIFA</sequence>